<evidence type="ECO:0000256" key="1">
    <source>
        <dbReference type="SAM" id="SignalP"/>
    </source>
</evidence>
<evidence type="ECO:0000313" key="3">
    <source>
        <dbReference type="Proteomes" id="UP000237968"/>
    </source>
</evidence>
<feature type="signal peptide" evidence="1">
    <location>
        <begin position="1"/>
        <end position="19"/>
    </location>
</feature>
<dbReference type="OrthoDB" id="5491858at2"/>
<organism evidence="2 3">
    <name type="scientific">Enhygromyxa salina</name>
    <dbReference type="NCBI Taxonomy" id="215803"/>
    <lineage>
        <taxon>Bacteria</taxon>
        <taxon>Pseudomonadati</taxon>
        <taxon>Myxococcota</taxon>
        <taxon>Polyangia</taxon>
        <taxon>Nannocystales</taxon>
        <taxon>Nannocystaceae</taxon>
        <taxon>Enhygromyxa</taxon>
    </lineage>
</organism>
<gene>
    <name evidence="2" type="ORF">ENSA5_19460</name>
</gene>
<dbReference type="AlphaFoldDB" id="A0A2S9YD14"/>
<dbReference type="RefSeq" id="WP_106391378.1">
    <property type="nucleotide sequence ID" value="NZ_PVNK01000108.1"/>
</dbReference>
<accession>A0A2S9YD14</accession>
<keyword evidence="3" id="KW-1185">Reference proteome</keyword>
<dbReference type="Proteomes" id="UP000237968">
    <property type="component" value="Unassembled WGS sequence"/>
</dbReference>
<evidence type="ECO:0000313" key="2">
    <source>
        <dbReference type="EMBL" id="PRQ03007.1"/>
    </source>
</evidence>
<name>A0A2S9YD14_9BACT</name>
<sequence>MIKRLLPPALLVASSTAFLIASPGCGGAPEDPTEIREPYLDSWEEVAQLPAAQFGKLSIGDRLTSDNFANRGDVEVRYVSGTDVITVEMQRFTVASDQAAADEAFGRMQYWGYDIATPEPPSDANMVDSCENPDGDAVDACYIRAYYDGLFQPLRDGANFRVTIPAGWGGDLDIVTSDNLEEGIDSYPDRSDVIVDGVAGNLTIDLDSGNAQVKMDANTQHYAGCSANDTCVMEGYAMGCGCTTPTNIAIENSSGQSSNITVDVNNADNWYTMVLENQGTFSASDDFVCNATIDCSSFADCVIDDAYEALAYQERAEINYPGDPAIEGAGMRVALVSKSCANIKYVDGPEDYEAESLPEEKRGELRVCVGCLEDL</sequence>
<reference evidence="2 3" key="1">
    <citation type="submission" date="2018-03" db="EMBL/GenBank/DDBJ databases">
        <title>Draft Genome Sequences of the Obligatory Marine Myxobacteria Enhygromyxa salina SWB005.</title>
        <authorList>
            <person name="Poehlein A."/>
            <person name="Moghaddam J.A."/>
            <person name="Harms H."/>
            <person name="Alanjari M."/>
            <person name="Koenig G.M."/>
            <person name="Daniel R."/>
            <person name="Schaeberle T.F."/>
        </authorList>
    </citation>
    <scope>NUCLEOTIDE SEQUENCE [LARGE SCALE GENOMIC DNA]</scope>
    <source>
        <strain evidence="2 3">SWB005</strain>
    </source>
</reference>
<proteinExistence type="predicted"/>
<feature type="chain" id="PRO_5015556609" description="Adhesin domain-containing protein" evidence="1">
    <location>
        <begin position="20"/>
        <end position="375"/>
    </location>
</feature>
<evidence type="ECO:0008006" key="4">
    <source>
        <dbReference type="Google" id="ProtNLM"/>
    </source>
</evidence>
<comment type="caution">
    <text evidence="2">The sequence shown here is derived from an EMBL/GenBank/DDBJ whole genome shotgun (WGS) entry which is preliminary data.</text>
</comment>
<keyword evidence="1" id="KW-0732">Signal</keyword>
<dbReference type="EMBL" id="PVNK01000108">
    <property type="protein sequence ID" value="PRQ03007.1"/>
    <property type="molecule type" value="Genomic_DNA"/>
</dbReference>
<protein>
    <recommendedName>
        <fullName evidence="4">Adhesin domain-containing protein</fullName>
    </recommendedName>
</protein>